<dbReference type="Gene3D" id="3.30.70.1730">
    <property type="match status" value="1"/>
</dbReference>
<dbReference type="GO" id="GO:0005730">
    <property type="term" value="C:nucleolus"/>
    <property type="evidence" value="ECO:0007669"/>
    <property type="project" value="TreeGrafter"/>
</dbReference>
<proteinExistence type="inferred from homology"/>
<evidence type="ECO:0000313" key="3">
    <source>
        <dbReference type="Ensembl" id="ENSOGAP00000021002.1"/>
    </source>
</evidence>
<evidence type="ECO:0000256" key="2">
    <source>
        <dbReference type="SAM" id="MobiDB-lite"/>
    </source>
</evidence>
<accession>H0XY09</accession>
<dbReference type="InParanoid" id="H0XY09"/>
<dbReference type="STRING" id="30611.ENSOGAP00000021002"/>
<sequence length="229" mass="25502">TPTSECDEKVSLTKTAKKGLELKQNPTEELQTCVDTCRCPSIFSVTDVRTRKLKGIRNAWKHSLMFFGKNKVMTVALGRTLAAEYKDRLHQVSKKLGKAGLLLTSCSKDEVNESFMKYTEINGLSRELDPRPLEQFPHSLAPQLKWRGLPAALRRGVGTLLEGGKEGNVLSSEQARVMKLFGYEMAEFSISIKYMWDVEQGRVQGGGGWGEATETESSQPGESESDEDH</sequence>
<name>H0XY09_OTOGA</name>
<dbReference type="EMBL" id="AAQR03059547">
    <property type="status" value="NOT_ANNOTATED_CDS"/>
    <property type="molecule type" value="Genomic_DNA"/>
</dbReference>
<evidence type="ECO:0000256" key="1">
    <source>
        <dbReference type="ARBA" id="ARBA00008889"/>
    </source>
</evidence>
<dbReference type="GO" id="GO:0006364">
    <property type="term" value="P:rRNA processing"/>
    <property type="evidence" value="ECO:0007669"/>
    <property type="project" value="TreeGrafter"/>
</dbReference>
<reference evidence="3" key="2">
    <citation type="submission" date="2025-08" db="UniProtKB">
        <authorList>
            <consortium name="Ensembl"/>
        </authorList>
    </citation>
    <scope>IDENTIFICATION</scope>
</reference>
<dbReference type="PANTHER" id="PTHR45841">
    <property type="entry name" value="MRNA TURNOVER PROTEIN 4 MRTO4"/>
    <property type="match status" value="1"/>
</dbReference>
<feature type="region of interest" description="Disordered" evidence="2">
    <location>
        <begin position="204"/>
        <end position="229"/>
    </location>
</feature>
<keyword evidence="4" id="KW-1185">Reference proteome</keyword>
<dbReference type="GO" id="GO:0000956">
    <property type="term" value="P:nuclear-transcribed mRNA catabolic process"/>
    <property type="evidence" value="ECO:0007669"/>
    <property type="project" value="TreeGrafter"/>
</dbReference>
<comment type="similarity">
    <text evidence="1">Belongs to the universal ribosomal protein uL10 family.</text>
</comment>
<dbReference type="Ensembl" id="ENSOGAT00000025121.1">
    <property type="protein sequence ID" value="ENSOGAP00000021002.1"/>
    <property type="gene ID" value="ENSOGAG00000027996.1"/>
</dbReference>
<dbReference type="HOGENOM" id="CLU_071690_3_0_1"/>
<reference evidence="4" key="1">
    <citation type="submission" date="2011-03" db="EMBL/GenBank/DDBJ databases">
        <title>Version 3 of the genome sequence of Otolemur garnettii (Bushbaby).</title>
        <authorList>
            <consortium name="The Broad Institute Genome Sequencing Platform"/>
            <person name="Di Palma F."/>
            <person name="Johnson J."/>
            <person name="Lander E.S."/>
            <person name="Lindblad-Toh K."/>
            <person name="Jaffe D.B."/>
            <person name="Gnerre S."/>
            <person name="MacCallum I."/>
            <person name="Przybylski D."/>
            <person name="Ribeiro F.J."/>
            <person name="Burton J.N."/>
            <person name="Walker B.J."/>
            <person name="Sharpe T."/>
            <person name="Hall G."/>
        </authorList>
    </citation>
    <scope>NUCLEOTIDE SEQUENCE [LARGE SCALE GENOMIC DNA]</scope>
</reference>
<dbReference type="Pfam" id="PF00466">
    <property type="entry name" value="Ribosomal_L10"/>
    <property type="match status" value="1"/>
</dbReference>
<dbReference type="InterPro" id="IPR043141">
    <property type="entry name" value="Ribosomal_uL10-like_sf"/>
</dbReference>
<protein>
    <recommendedName>
        <fullName evidence="5">Ribosome assembly factor mrt4</fullName>
    </recommendedName>
</protein>
<dbReference type="GO" id="GO:0042273">
    <property type="term" value="P:ribosomal large subunit biogenesis"/>
    <property type="evidence" value="ECO:0007669"/>
    <property type="project" value="TreeGrafter"/>
</dbReference>
<dbReference type="eggNOG" id="KOG0816">
    <property type="taxonomic scope" value="Eukaryota"/>
</dbReference>
<organism evidence="3 4">
    <name type="scientific">Otolemur garnettii</name>
    <name type="common">Small-eared galago</name>
    <name type="synonym">Garnett's greater bushbaby</name>
    <dbReference type="NCBI Taxonomy" id="30611"/>
    <lineage>
        <taxon>Eukaryota</taxon>
        <taxon>Metazoa</taxon>
        <taxon>Chordata</taxon>
        <taxon>Craniata</taxon>
        <taxon>Vertebrata</taxon>
        <taxon>Euteleostomi</taxon>
        <taxon>Mammalia</taxon>
        <taxon>Eutheria</taxon>
        <taxon>Euarchontoglires</taxon>
        <taxon>Primates</taxon>
        <taxon>Strepsirrhini</taxon>
        <taxon>Lorisiformes</taxon>
        <taxon>Galagidae</taxon>
        <taxon>Otolemur</taxon>
    </lineage>
</organism>
<dbReference type="GO" id="GO:0003723">
    <property type="term" value="F:RNA binding"/>
    <property type="evidence" value="ECO:0007669"/>
    <property type="project" value="TreeGrafter"/>
</dbReference>
<dbReference type="InterPro" id="IPR001790">
    <property type="entry name" value="Ribosomal_uL10"/>
</dbReference>
<dbReference type="GO" id="GO:0030687">
    <property type="term" value="C:preribosome, large subunit precursor"/>
    <property type="evidence" value="ECO:0007669"/>
    <property type="project" value="TreeGrafter"/>
</dbReference>
<dbReference type="InterPro" id="IPR051742">
    <property type="entry name" value="Ribosome_Assembly_uL10"/>
</dbReference>
<evidence type="ECO:0000313" key="4">
    <source>
        <dbReference type="Proteomes" id="UP000005225"/>
    </source>
</evidence>
<dbReference type="Proteomes" id="UP000005225">
    <property type="component" value="Unassembled WGS sequence"/>
</dbReference>
<dbReference type="PANTHER" id="PTHR45841:SF1">
    <property type="entry name" value="MRNA TURNOVER PROTEIN 4 HOMOLOG"/>
    <property type="match status" value="1"/>
</dbReference>
<evidence type="ECO:0008006" key="5">
    <source>
        <dbReference type="Google" id="ProtNLM"/>
    </source>
</evidence>
<dbReference type="GeneTree" id="ENSGT00390000006238"/>
<reference evidence="3" key="3">
    <citation type="submission" date="2025-09" db="UniProtKB">
        <authorList>
            <consortium name="Ensembl"/>
        </authorList>
    </citation>
    <scope>IDENTIFICATION</scope>
</reference>
<dbReference type="AlphaFoldDB" id="H0XY09"/>